<dbReference type="PANTHER" id="PTHR34047:SF7">
    <property type="entry name" value="RNA-DIRECTED DNA POLYMERASE"/>
    <property type="match status" value="1"/>
</dbReference>
<dbReference type="InterPro" id="IPR000477">
    <property type="entry name" value="RT_dom"/>
</dbReference>
<keyword evidence="6 12" id="KW-0695">RNA-directed DNA polymerase</keyword>
<evidence type="ECO:0000313" key="11">
    <source>
        <dbReference type="EMBL" id="CUW06508.1"/>
    </source>
</evidence>
<sequence length="584" mass="68114">MYLNEAKTIDDLAECLEIKTWQLKKVLYSHGGANNKYFQFEITKKSGGTRKINAPEKSLKLVQKKLATKINDLLHEEKGEAPFTPLSQAYQKKHGIYTNGLIHRNKNLVLNIDLLNFFPSLHFGRVVGFFMKNKKFSLTNEVSVAIAQLTCHDGMLAQGSSLSPVISNLICQSIDQHILKISKEYKLTYTRYADDMTFSTNDFNFINRLEQFVKLLETQIKRDGFDINWSKMRFSGPDVRQTVTGLSVNKKVNVPYQFYKNTRSMALSLYTTGHFTIDGQEYDRDKLYKLEGRFSHINDIDWKNNLLYERYSFEYQAMRPNNKSHLLNGKISTPYLYPEAFSSREKAYRNFLFYKYFFKNKKPLIVTEGHTDIVYLKSAIKNLQRNDLNVDFLKRSKSTKYFFGFIKGGDSLKNISNLYHNSSLMNISNKMYKYGIKPDQPVILLLDHEMYKKVQKDSPLMPLANYWKDVSKFPIIQNFYDELHQHGFIHLTSNLYIAVVSKKGTTKDNIFEIENLFSDYVLDKVFGLGTFEKKYKGSGRKITKNDFSLIIRKHQKDSIFEGFDKMLDIIHLVCVDYEKRSGQQ</sequence>
<keyword evidence="7" id="KW-0051">Antiviral defense</keyword>
<evidence type="ECO:0000256" key="8">
    <source>
        <dbReference type="ARBA" id="ARBA00034120"/>
    </source>
</evidence>
<evidence type="ECO:0000256" key="2">
    <source>
        <dbReference type="ARBA" id="ARBA00022679"/>
    </source>
</evidence>
<evidence type="ECO:0000256" key="1">
    <source>
        <dbReference type="ARBA" id="ARBA00012493"/>
    </source>
</evidence>
<accession>A0AAN2UIR7</accession>
<evidence type="ECO:0000256" key="9">
    <source>
        <dbReference type="ARBA" id="ARBA00048173"/>
    </source>
</evidence>
<comment type="similarity">
    <text evidence="8">Belongs to the bacterial reverse transcriptase family.</text>
</comment>
<evidence type="ECO:0000313" key="13">
    <source>
        <dbReference type="Proteomes" id="UP000198868"/>
    </source>
</evidence>
<dbReference type="EMBL" id="FBTU01000029">
    <property type="protein sequence ID" value="CUW20730.1"/>
    <property type="molecule type" value="Genomic_DNA"/>
</dbReference>
<keyword evidence="5" id="KW-0460">Magnesium</keyword>
<dbReference type="EMBL" id="FBTB01000009">
    <property type="protein sequence ID" value="CUW06508.1"/>
    <property type="molecule type" value="Genomic_DNA"/>
</dbReference>
<comment type="catalytic activity">
    <reaction evidence="9">
        <text>DNA(n) + a 2'-deoxyribonucleoside 5'-triphosphate = DNA(n+1) + diphosphate</text>
        <dbReference type="Rhea" id="RHEA:22508"/>
        <dbReference type="Rhea" id="RHEA-COMP:17339"/>
        <dbReference type="Rhea" id="RHEA-COMP:17340"/>
        <dbReference type="ChEBI" id="CHEBI:33019"/>
        <dbReference type="ChEBI" id="CHEBI:61560"/>
        <dbReference type="ChEBI" id="CHEBI:173112"/>
        <dbReference type="EC" id="2.7.7.49"/>
    </reaction>
</comment>
<evidence type="ECO:0000313" key="12">
    <source>
        <dbReference type="EMBL" id="CUW20730.1"/>
    </source>
</evidence>
<dbReference type="InterPro" id="IPR051083">
    <property type="entry name" value="GrpII_Intron_Splice-Mob/Def"/>
</dbReference>
<dbReference type="EC" id="2.7.7.49" evidence="1"/>
<evidence type="ECO:0000256" key="7">
    <source>
        <dbReference type="ARBA" id="ARBA00023118"/>
    </source>
</evidence>
<evidence type="ECO:0000259" key="10">
    <source>
        <dbReference type="PROSITE" id="PS50878"/>
    </source>
</evidence>
<dbReference type="GO" id="GO:0003964">
    <property type="term" value="F:RNA-directed DNA polymerase activity"/>
    <property type="evidence" value="ECO:0007669"/>
    <property type="project" value="UniProtKB-KW"/>
</dbReference>
<gene>
    <name evidence="11" type="ORF">KSL4_0663</name>
    <name evidence="12" type="ORF">PL111_0939</name>
</gene>
<dbReference type="GeneID" id="34300972"/>
<keyword evidence="14" id="KW-1185">Reference proteome</keyword>
<dbReference type="Pfam" id="PF00078">
    <property type="entry name" value="RVT_1"/>
    <property type="match status" value="1"/>
</dbReference>
<dbReference type="PANTHER" id="PTHR34047">
    <property type="entry name" value="NUCLEAR INTRON MATURASE 1, MITOCHONDRIAL-RELATED"/>
    <property type="match status" value="1"/>
</dbReference>
<proteinExistence type="inferred from homology"/>
<dbReference type="RefSeq" id="WP_013232041.1">
    <property type="nucleotide sequence ID" value="NZ_FBSX01000011.1"/>
</dbReference>
<evidence type="ECO:0000313" key="14">
    <source>
        <dbReference type="Proteomes" id="UP000199047"/>
    </source>
</evidence>
<dbReference type="AlphaFoldDB" id="A0AAN2UIR7"/>
<dbReference type="CDD" id="cd03487">
    <property type="entry name" value="RT_Bac_retron_II"/>
    <property type="match status" value="1"/>
</dbReference>
<keyword evidence="4" id="KW-0479">Metal-binding</keyword>
<dbReference type="GO" id="GO:0003723">
    <property type="term" value="F:RNA binding"/>
    <property type="evidence" value="ECO:0007669"/>
    <property type="project" value="InterPro"/>
</dbReference>
<dbReference type="InterPro" id="IPR053543">
    <property type="entry name" value="Bacterial_RT"/>
</dbReference>
<protein>
    <recommendedName>
        <fullName evidence="1">RNA-directed DNA polymerase</fullName>
        <ecNumber evidence="1">2.7.7.49</ecNumber>
    </recommendedName>
</protein>
<dbReference type="Proteomes" id="UP000199047">
    <property type="component" value="Unassembled WGS sequence"/>
</dbReference>
<evidence type="ECO:0000256" key="6">
    <source>
        <dbReference type="ARBA" id="ARBA00022918"/>
    </source>
</evidence>
<dbReference type="PROSITE" id="PS50878">
    <property type="entry name" value="RT_POL"/>
    <property type="match status" value="1"/>
</dbReference>
<dbReference type="SUPFAM" id="SSF56672">
    <property type="entry name" value="DNA/RNA polymerases"/>
    <property type="match status" value="1"/>
</dbReference>
<name>A0AAN2UIR7_9LACO</name>
<feature type="domain" description="Reverse transcriptase" evidence="10">
    <location>
        <begin position="23"/>
        <end position="248"/>
    </location>
</feature>
<dbReference type="InterPro" id="IPR043502">
    <property type="entry name" value="DNA/RNA_pol_sf"/>
</dbReference>
<organism evidence="12 13">
    <name type="scientific">Leuconostoc inhae</name>
    <dbReference type="NCBI Taxonomy" id="178001"/>
    <lineage>
        <taxon>Bacteria</taxon>
        <taxon>Bacillati</taxon>
        <taxon>Bacillota</taxon>
        <taxon>Bacilli</taxon>
        <taxon>Lactobacillales</taxon>
        <taxon>Lactobacillaceae</taxon>
        <taxon>Leuconostoc</taxon>
    </lineage>
</organism>
<keyword evidence="2 12" id="KW-0808">Transferase</keyword>
<dbReference type="Proteomes" id="UP000198868">
    <property type="component" value="Unassembled WGS sequence"/>
</dbReference>
<comment type="caution">
    <text evidence="12">The sequence shown here is derived from an EMBL/GenBank/DDBJ whole genome shotgun (WGS) entry which is preliminary data.</text>
</comment>
<evidence type="ECO:0000256" key="5">
    <source>
        <dbReference type="ARBA" id="ARBA00022842"/>
    </source>
</evidence>
<dbReference type="NCBIfam" id="NF038237">
    <property type="entry name" value="retron_Ec67_fus"/>
    <property type="match status" value="1"/>
</dbReference>
<keyword evidence="3 12" id="KW-0548">Nucleotidyltransferase</keyword>
<evidence type="ECO:0000256" key="4">
    <source>
        <dbReference type="ARBA" id="ARBA00022723"/>
    </source>
</evidence>
<dbReference type="GO" id="GO:0051607">
    <property type="term" value="P:defense response to virus"/>
    <property type="evidence" value="ECO:0007669"/>
    <property type="project" value="UniProtKB-KW"/>
</dbReference>
<reference evidence="13 14" key="1">
    <citation type="submission" date="2015-12" db="EMBL/GenBank/DDBJ databases">
        <authorList>
            <person name="Andreevskaya M."/>
        </authorList>
    </citation>
    <scope>NUCLEOTIDE SEQUENCE [LARGE SCALE GENOMIC DNA]</scope>
    <source>
        <strain evidence="11 14">KSL4-2</strain>
        <strain evidence="12 13">PL111</strain>
    </source>
</reference>
<dbReference type="PRINTS" id="PR00866">
    <property type="entry name" value="RNADNAPOLMS"/>
</dbReference>
<dbReference type="GO" id="GO:0046872">
    <property type="term" value="F:metal ion binding"/>
    <property type="evidence" value="ECO:0007669"/>
    <property type="project" value="UniProtKB-KW"/>
</dbReference>
<evidence type="ECO:0000256" key="3">
    <source>
        <dbReference type="ARBA" id="ARBA00022695"/>
    </source>
</evidence>
<dbReference type="InterPro" id="IPR000123">
    <property type="entry name" value="Reverse_transcriptase_msDNA"/>
</dbReference>